<evidence type="ECO:0000313" key="8">
    <source>
        <dbReference type="EMBL" id="KAL3757490.1"/>
    </source>
</evidence>
<dbReference type="Gene3D" id="3.10.50.40">
    <property type="match status" value="1"/>
</dbReference>
<evidence type="ECO:0000256" key="6">
    <source>
        <dbReference type="SAM" id="MobiDB-lite"/>
    </source>
</evidence>
<dbReference type="EMBL" id="JALLBG020000141">
    <property type="protein sequence ID" value="KAL3762085.1"/>
    <property type="molecule type" value="Genomic_DNA"/>
</dbReference>
<organism evidence="9 10">
    <name type="scientific">Discostella pseudostelligera</name>
    <dbReference type="NCBI Taxonomy" id="259834"/>
    <lineage>
        <taxon>Eukaryota</taxon>
        <taxon>Sar</taxon>
        <taxon>Stramenopiles</taxon>
        <taxon>Ochrophyta</taxon>
        <taxon>Bacillariophyta</taxon>
        <taxon>Coscinodiscophyceae</taxon>
        <taxon>Thalassiosirophycidae</taxon>
        <taxon>Stephanodiscales</taxon>
        <taxon>Stephanodiscaceae</taxon>
        <taxon>Discostella</taxon>
    </lineage>
</organism>
<feature type="compositionally biased region" description="Acidic residues" evidence="6">
    <location>
        <begin position="230"/>
        <end position="254"/>
    </location>
</feature>
<dbReference type="AlphaFoldDB" id="A0ABD3MD94"/>
<feature type="compositionally biased region" description="Polar residues" evidence="6">
    <location>
        <begin position="300"/>
        <end position="320"/>
    </location>
</feature>
<dbReference type="PANTHER" id="PTHR43811">
    <property type="entry name" value="FKBP-TYPE PEPTIDYL-PROLYL CIS-TRANS ISOMERASE FKPA"/>
    <property type="match status" value="1"/>
</dbReference>
<feature type="compositionally biased region" description="Acidic residues" evidence="6">
    <location>
        <begin position="35"/>
        <end position="52"/>
    </location>
</feature>
<dbReference type="PANTHER" id="PTHR43811:SF19">
    <property type="entry name" value="39 KDA FK506-BINDING NUCLEAR PROTEIN"/>
    <property type="match status" value="1"/>
</dbReference>
<feature type="compositionally biased region" description="Basic and acidic residues" evidence="6">
    <location>
        <begin position="327"/>
        <end position="336"/>
    </location>
</feature>
<evidence type="ECO:0000313" key="9">
    <source>
        <dbReference type="EMBL" id="KAL3762085.1"/>
    </source>
</evidence>
<feature type="compositionally biased region" description="Low complexity" evidence="6">
    <location>
        <begin position="275"/>
        <end position="284"/>
    </location>
</feature>
<dbReference type="InterPro" id="IPR046357">
    <property type="entry name" value="PPIase_dom_sf"/>
</dbReference>
<comment type="catalytic activity">
    <reaction evidence="1 5">
        <text>[protein]-peptidylproline (omega=180) = [protein]-peptidylproline (omega=0)</text>
        <dbReference type="Rhea" id="RHEA:16237"/>
        <dbReference type="Rhea" id="RHEA-COMP:10747"/>
        <dbReference type="Rhea" id="RHEA-COMP:10748"/>
        <dbReference type="ChEBI" id="CHEBI:83833"/>
        <dbReference type="ChEBI" id="CHEBI:83834"/>
        <dbReference type="EC" id="5.2.1.8"/>
    </reaction>
</comment>
<evidence type="ECO:0000259" key="7">
    <source>
        <dbReference type="PROSITE" id="PS50059"/>
    </source>
</evidence>
<comment type="caution">
    <text evidence="9">The sequence shown here is derived from an EMBL/GenBank/DDBJ whole genome shotgun (WGS) entry which is preliminary data.</text>
</comment>
<sequence>MPSSAKSKSKKGKSASSSSLEKYQGMTLDELSQLDVDDDNDEEIDEDEAFNSDDEKNYGKYFSSTKTIFSDVGPRNIALSIPIIALTPTKDPNQQMRSVDIASGSTLTISSVCLDVMDYAFHRVRLMYRCVYDENDDDGEKEDDQFLALCNYLNTQRGGVGLMPSNAVNLKVVGPCRVDFRAGALPCVNLDDKINVFGVIEPLKYVYDYDEDDEDDDYFPYADAFMSGSSEEEDEDDDEDGEENMEDEEEEDEVMEGKIKASEKKPPVKEDNKASGGSTEGSSSSRKRKQDENVKDVVMDSTTNNAAESQSSISDNSKLTKAQRKKLAQEKAKQLEETLAAARNKEDETKNSDSNNEPQTKKSKKQLKKEKAMEQNSTSTQTRERRLAGGLIVSDVVLGAGAPVKPGKRISLHYTGTLRSTGKVFDKNHSKQHPLVFRQGTGEVIRGLERGLEGMKAGGERVITIPSNLGYGSKGAGDDIPPDSDLVFEVKVLKVG</sequence>
<reference evidence="9 10" key="1">
    <citation type="submission" date="2024-10" db="EMBL/GenBank/DDBJ databases">
        <title>Updated reference genomes for cyclostephanoid diatoms.</title>
        <authorList>
            <person name="Roberts W.R."/>
            <person name="Alverson A.J."/>
        </authorList>
    </citation>
    <scope>NUCLEOTIDE SEQUENCE [LARGE SCALE GENOMIC DNA]</scope>
    <source>
        <strain evidence="9 10">AJA232-27</strain>
    </source>
</reference>
<dbReference type="GO" id="GO:0003755">
    <property type="term" value="F:peptidyl-prolyl cis-trans isomerase activity"/>
    <property type="evidence" value="ECO:0007669"/>
    <property type="project" value="UniProtKB-KW"/>
</dbReference>
<evidence type="ECO:0000256" key="1">
    <source>
        <dbReference type="ARBA" id="ARBA00000971"/>
    </source>
</evidence>
<feature type="domain" description="PPIase FKBP-type" evidence="7">
    <location>
        <begin position="407"/>
        <end position="496"/>
    </location>
</feature>
<accession>A0ABD3MD94</accession>
<evidence type="ECO:0000256" key="2">
    <source>
        <dbReference type="ARBA" id="ARBA00013194"/>
    </source>
</evidence>
<name>A0ABD3MD94_9STRA</name>
<keyword evidence="3 5" id="KW-0697">Rotamase</keyword>
<dbReference type="EC" id="5.2.1.8" evidence="2 5"/>
<feature type="compositionally biased region" description="Basic and acidic residues" evidence="6">
    <location>
        <begin position="255"/>
        <end position="273"/>
    </location>
</feature>
<dbReference type="SUPFAM" id="SSF54534">
    <property type="entry name" value="FKBP-like"/>
    <property type="match status" value="1"/>
</dbReference>
<dbReference type="EMBL" id="JALLBG020000264">
    <property type="protein sequence ID" value="KAL3757490.1"/>
    <property type="molecule type" value="Genomic_DNA"/>
</dbReference>
<evidence type="ECO:0000256" key="4">
    <source>
        <dbReference type="ARBA" id="ARBA00023235"/>
    </source>
</evidence>
<feature type="region of interest" description="Disordered" evidence="6">
    <location>
        <begin position="227"/>
        <end position="385"/>
    </location>
</feature>
<proteinExistence type="predicted"/>
<dbReference type="Proteomes" id="UP001530293">
    <property type="component" value="Unassembled WGS sequence"/>
</dbReference>
<dbReference type="InterPro" id="IPR001179">
    <property type="entry name" value="PPIase_FKBP_dom"/>
</dbReference>
<dbReference type="Pfam" id="PF00254">
    <property type="entry name" value="FKBP_C"/>
    <property type="match status" value="1"/>
</dbReference>
<feature type="region of interest" description="Disordered" evidence="6">
    <location>
        <begin position="1"/>
        <end position="56"/>
    </location>
</feature>
<evidence type="ECO:0000313" key="10">
    <source>
        <dbReference type="Proteomes" id="UP001530293"/>
    </source>
</evidence>
<feature type="compositionally biased region" description="Basic and acidic residues" evidence="6">
    <location>
        <begin position="289"/>
        <end position="298"/>
    </location>
</feature>
<gene>
    <name evidence="8" type="ORF">ACHAWU_000887</name>
    <name evidence="9" type="ORF">ACHAWU_003824</name>
</gene>
<protein>
    <recommendedName>
        <fullName evidence="2 5">peptidylprolyl isomerase</fullName>
        <ecNumber evidence="2 5">5.2.1.8</ecNumber>
    </recommendedName>
</protein>
<evidence type="ECO:0000256" key="5">
    <source>
        <dbReference type="PROSITE-ProRule" id="PRU00277"/>
    </source>
</evidence>
<keyword evidence="4 5" id="KW-0413">Isomerase</keyword>
<keyword evidence="10" id="KW-1185">Reference proteome</keyword>
<evidence type="ECO:0000256" key="3">
    <source>
        <dbReference type="ARBA" id="ARBA00023110"/>
    </source>
</evidence>
<dbReference type="PROSITE" id="PS50059">
    <property type="entry name" value="FKBP_PPIASE"/>
    <property type="match status" value="1"/>
</dbReference>